<keyword evidence="1" id="KW-0812">Transmembrane</keyword>
<protein>
    <submittedName>
        <fullName evidence="2">Uncharacterized protein</fullName>
    </submittedName>
</protein>
<organism evidence="2">
    <name type="scientific">marine sediment metagenome</name>
    <dbReference type="NCBI Taxonomy" id="412755"/>
    <lineage>
        <taxon>unclassified sequences</taxon>
        <taxon>metagenomes</taxon>
        <taxon>ecological metagenomes</taxon>
    </lineage>
</organism>
<gene>
    <name evidence="2" type="ORF">LCGC14_3107990</name>
</gene>
<keyword evidence="1" id="KW-1133">Transmembrane helix</keyword>
<feature type="transmembrane region" description="Helical" evidence="1">
    <location>
        <begin position="38"/>
        <end position="58"/>
    </location>
</feature>
<name>A0A0F8W641_9ZZZZ</name>
<sequence length="66" mass="7417">MKQLILSIFVLLGSIIMLWFSLSFLIVGRSLYGSDASLLFAAGFLFFIAINSLTDLFLKLNKEVKQ</sequence>
<evidence type="ECO:0000313" key="2">
    <source>
        <dbReference type="EMBL" id="KKK52132.1"/>
    </source>
</evidence>
<dbReference type="EMBL" id="LAZR01067176">
    <property type="protein sequence ID" value="KKK52132.1"/>
    <property type="molecule type" value="Genomic_DNA"/>
</dbReference>
<accession>A0A0F8W641</accession>
<reference evidence="2" key="1">
    <citation type="journal article" date="2015" name="Nature">
        <title>Complex archaea that bridge the gap between prokaryotes and eukaryotes.</title>
        <authorList>
            <person name="Spang A."/>
            <person name="Saw J.H."/>
            <person name="Jorgensen S.L."/>
            <person name="Zaremba-Niedzwiedzka K."/>
            <person name="Martijn J."/>
            <person name="Lind A.E."/>
            <person name="van Eijk R."/>
            <person name="Schleper C."/>
            <person name="Guy L."/>
            <person name="Ettema T.J."/>
        </authorList>
    </citation>
    <scope>NUCLEOTIDE SEQUENCE</scope>
</reference>
<feature type="transmembrane region" description="Helical" evidence="1">
    <location>
        <begin position="5"/>
        <end position="26"/>
    </location>
</feature>
<evidence type="ECO:0000256" key="1">
    <source>
        <dbReference type="SAM" id="Phobius"/>
    </source>
</evidence>
<comment type="caution">
    <text evidence="2">The sequence shown here is derived from an EMBL/GenBank/DDBJ whole genome shotgun (WGS) entry which is preliminary data.</text>
</comment>
<proteinExistence type="predicted"/>
<dbReference type="AlphaFoldDB" id="A0A0F8W641"/>
<keyword evidence="1" id="KW-0472">Membrane</keyword>